<dbReference type="InterPro" id="IPR000447">
    <property type="entry name" value="G3P_DH_FAD-dep"/>
</dbReference>
<dbReference type="AlphaFoldDB" id="A0A4S9VGL8"/>
<evidence type="ECO:0000259" key="9">
    <source>
        <dbReference type="Pfam" id="PF16901"/>
    </source>
</evidence>
<evidence type="ECO:0000256" key="7">
    <source>
        <dbReference type="RuleBase" id="RU361217"/>
    </source>
</evidence>
<reference evidence="10 11" key="1">
    <citation type="submission" date="2018-10" db="EMBL/GenBank/DDBJ databases">
        <title>Fifty Aureobasidium pullulans genomes reveal a recombining polyextremotolerant generalist.</title>
        <authorList>
            <person name="Gostincar C."/>
            <person name="Turk M."/>
            <person name="Zajc J."/>
            <person name="Gunde-Cimerman N."/>
        </authorList>
    </citation>
    <scope>NUCLEOTIDE SEQUENCE [LARGE SCALE GENOMIC DNA]</scope>
    <source>
        <strain evidence="10 11">EXF-4256</strain>
    </source>
</reference>
<protein>
    <recommendedName>
        <fullName evidence="3 7">Glycerol-3-phosphate dehydrogenase</fullName>
        <ecNumber evidence="3 7">1.1.5.3</ecNumber>
    </recommendedName>
</protein>
<evidence type="ECO:0000256" key="6">
    <source>
        <dbReference type="ARBA" id="ARBA00023002"/>
    </source>
</evidence>
<dbReference type="PANTHER" id="PTHR11985">
    <property type="entry name" value="GLYCEROL-3-PHOSPHATE DEHYDROGENASE"/>
    <property type="match status" value="1"/>
</dbReference>
<dbReference type="Gene3D" id="3.30.9.10">
    <property type="entry name" value="D-Amino Acid Oxidase, subunit A, domain 2"/>
    <property type="match status" value="1"/>
</dbReference>
<dbReference type="SUPFAM" id="SSF51905">
    <property type="entry name" value="FAD/NAD(P)-binding domain"/>
    <property type="match status" value="1"/>
</dbReference>
<dbReference type="Pfam" id="PF01266">
    <property type="entry name" value="DAO"/>
    <property type="match status" value="1"/>
</dbReference>
<dbReference type="Pfam" id="PF16901">
    <property type="entry name" value="DAO_C"/>
    <property type="match status" value="1"/>
</dbReference>
<evidence type="ECO:0000256" key="5">
    <source>
        <dbReference type="ARBA" id="ARBA00022827"/>
    </source>
</evidence>
<evidence type="ECO:0000256" key="2">
    <source>
        <dbReference type="ARBA" id="ARBA00007330"/>
    </source>
</evidence>
<dbReference type="EMBL" id="QZBJ01000185">
    <property type="protein sequence ID" value="THY67051.1"/>
    <property type="molecule type" value="Genomic_DNA"/>
</dbReference>
<keyword evidence="6 7" id="KW-0560">Oxidoreductase</keyword>
<accession>A0A4S9VGL8</accession>
<comment type="similarity">
    <text evidence="2 7">Belongs to the FAD-dependent glycerol-3-phosphate dehydrogenase family.</text>
</comment>
<sequence length="605" mass="66930">MVLTRRSTRILAASAFVTTLGGVYVVSSRSKIRRPETDLNADWKSPAPFIKARSDLLADLKASNTSNSQGDGHVDPYDILIIGGGATGTGIALDAASRGMKVALIERDDFASGTSSKSTKLIHGGVRYLEKAVLNLDYEQYKLVREALRERRSFIDMAPHLTSWLPILMPVREWWRLPYLWAGTKMYDLIAGFGKTPTSYYLTKQKALSSFPMLNGSDVSGAIVYHDGSQDDARMNISLAVTAALHGATTLNHIEVVRLTKDGEDKIDGVFVRDRIGPSDAPFQVSAKCVINATGALCDTIRMMDDQSVRELVRPSSGVHVTLPEYCTPPDMGLIDPSSPDGRVVFVLPWQGRTIAGTTDKPCEAEHDPIPAEEDIQWILERVSSYLRPDVSLKRTDVLSAWSGIRPLIQDPAATTSEQLVRNHYLTISPSGLITIAGGKWTTFREMAEKTVDFAIEQCVLGRAGACQTADLKLIGAHRWSPTLFIRLMQDYKLQHDEAQHLASAYGDRAWQVVELCSDSESQSRRIVASHPFLDGEIRYAVRYEFSQHVFDTLARRMRLAFLDARAAIDSVPVVVKVMAEELGWSSETQKKESQIAISNLKSML</sequence>
<dbReference type="PANTHER" id="PTHR11985:SF15">
    <property type="entry name" value="GLYCEROL-3-PHOSPHATE DEHYDROGENASE, MITOCHONDRIAL"/>
    <property type="match status" value="1"/>
</dbReference>
<dbReference type="GO" id="GO:0005739">
    <property type="term" value="C:mitochondrion"/>
    <property type="evidence" value="ECO:0007669"/>
    <property type="project" value="TreeGrafter"/>
</dbReference>
<dbReference type="Gene3D" id="3.50.50.60">
    <property type="entry name" value="FAD/NAD(P)-binding domain"/>
    <property type="match status" value="1"/>
</dbReference>
<proteinExistence type="inferred from homology"/>
<dbReference type="GO" id="GO:0004368">
    <property type="term" value="F:glycerol-3-phosphate dehydrogenase (quinone) activity"/>
    <property type="evidence" value="ECO:0007669"/>
    <property type="project" value="UniProtKB-EC"/>
</dbReference>
<keyword evidence="5" id="KW-0274">FAD</keyword>
<evidence type="ECO:0000256" key="3">
    <source>
        <dbReference type="ARBA" id="ARBA00013029"/>
    </source>
</evidence>
<dbReference type="InterPro" id="IPR031656">
    <property type="entry name" value="DAO_C"/>
</dbReference>
<dbReference type="Proteomes" id="UP000305064">
    <property type="component" value="Unassembled WGS sequence"/>
</dbReference>
<dbReference type="PROSITE" id="PS00977">
    <property type="entry name" value="FAD_G3PDH_1"/>
    <property type="match status" value="1"/>
</dbReference>
<dbReference type="PRINTS" id="PR01001">
    <property type="entry name" value="FADG3PDH"/>
</dbReference>
<keyword evidence="4 7" id="KW-0285">Flavoprotein</keyword>
<organism evidence="10 11">
    <name type="scientific">Aureobasidium pullulans</name>
    <name type="common">Black yeast</name>
    <name type="synonym">Pullularia pullulans</name>
    <dbReference type="NCBI Taxonomy" id="5580"/>
    <lineage>
        <taxon>Eukaryota</taxon>
        <taxon>Fungi</taxon>
        <taxon>Dikarya</taxon>
        <taxon>Ascomycota</taxon>
        <taxon>Pezizomycotina</taxon>
        <taxon>Dothideomycetes</taxon>
        <taxon>Dothideomycetidae</taxon>
        <taxon>Dothideales</taxon>
        <taxon>Saccotheciaceae</taxon>
        <taxon>Aureobasidium</taxon>
    </lineage>
</organism>
<feature type="domain" description="Alpha-glycerophosphate oxidase C-terminal" evidence="9">
    <location>
        <begin position="467"/>
        <end position="589"/>
    </location>
</feature>
<dbReference type="InterPro" id="IPR006076">
    <property type="entry name" value="FAD-dep_OxRdtase"/>
</dbReference>
<evidence type="ECO:0000313" key="11">
    <source>
        <dbReference type="Proteomes" id="UP000305064"/>
    </source>
</evidence>
<dbReference type="InterPro" id="IPR036188">
    <property type="entry name" value="FAD/NAD-bd_sf"/>
</dbReference>
<dbReference type="GO" id="GO:0006072">
    <property type="term" value="P:glycerol-3-phosphate metabolic process"/>
    <property type="evidence" value="ECO:0007669"/>
    <property type="project" value="UniProtKB-UniRule"/>
</dbReference>
<comment type="cofactor">
    <cofactor evidence="1 7">
        <name>FAD</name>
        <dbReference type="ChEBI" id="CHEBI:57692"/>
    </cofactor>
</comment>
<feature type="domain" description="FAD dependent oxidoreductase" evidence="8">
    <location>
        <begin position="78"/>
        <end position="443"/>
    </location>
</feature>
<evidence type="ECO:0000256" key="1">
    <source>
        <dbReference type="ARBA" id="ARBA00001974"/>
    </source>
</evidence>
<evidence type="ECO:0000259" key="8">
    <source>
        <dbReference type="Pfam" id="PF01266"/>
    </source>
</evidence>
<name>A0A4S9VGL8_AURPU</name>
<comment type="catalytic activity">
    <reaction evidence="7">
        <text>a quinone + sn-glycerol 3-phosphate = dihydroxyacetone phosphate + a quinol</text>
        <dbReference type="Rhea" id="RHEA:18977"/>
        <dbReference type="ChEBI" id="CHEBI:24646"/>
        <dbReference type="ChEBI" id="CHEBI:57597"/>
        <dbReference type="ChEBI" id="CHEBI:57642"/>
        <dbReference type="ChEBI" id="CHEBI:132124"/>
        <dbReference type="EC" id="1.1.5.3"/>
    </reaction>
</comment>
<comment type="caution">
    <text evidence="10">The sequence shown here is derived from an EMBL/GenBank/DDBJ whole genome shotgun (WGS) entry which is preliminary data.</text>
</comment>
<dbReference type="InterPro" id="IPR038299">
    <property type="entry name" value="DAO_C_sf"/>
</dbReference>
<dbReference type="EC" id="1.1.5.3" evidence="3 7"/>
<dbReference type="SUPFAM" id="SSF54373">
    <property type="entry name" value="FAD-linked reductases, C-terminal domain"/>
    <property type="match status" value="1"/>
</dbReference>
<evidence type="ECO:0000256" key="4">
    <source>
        <dbReference type="ARBA" id="ARBA00022630"/>
    </source>
</evidence>
<evidence type="ECO:0000313" key="10">
    <source>
        <dbReference type="EMBL" id="THY67051.1"/>
    </source>
</evidence>
<dbReference type="Gene3D" id="1.10.8.870">
    <property type="entry name" value="Alpha-glycerophosphate oxidase, cap domain"/>
    <property type="match status" value="1"/>
</dbReference>
<gene>
    <name evidence="10" type="ORF">D6C94_10738</name>
</gene>